<reference evidence="2" key="2">
    <citation type="submission" date="2022-09" db="EMBL/GenBank/DDBJ databases">
        <title>Biosynthetic gene clusters of Dactylosporangioum fulvum.</title>
        <authorList>
            <person name="Caradec T."/>
        </authorList>
    </citation>
    <scope>NUCLEOTIDE SEQUENCE</scope>
    <source>
        <strain evidence="2">NRRL B-16292</strain>
    </source>
</reference>
<feature type="chain" id="PRO_5045307098" description="Secreted protein" evidence="1">
    <location>
        <begin position="34"/>
        <end position="472"/>
    </location>
</feature>
<keyword evidence="3" id="KW-1185">Reference proteome</keyword>
<proteinExistence type="predicted"/>
<evidence type="ECO:0008006" key="4">
    <source>
        <dbReference type="Google" id="ProtNLM"/>
    </source>
</evidence>
<reference evidence="2" key="1">
    <citation type="submission" date="2021-04" db="EMBL/GenBank/DDBJ databases">
        <authorList>
            <person name="Hartkoorn R.C."/>
            <person name="Beaudoing E."/>
            <person name="Hot D."/>
        </authorList>
    </citation>
    <scope>NUCLEOTIDE SEQUENCE</scope>
    <source>
        <strain evidence="2">NRRL B-16292</strain>
    </source>
</reference>
<protein>
    <recommendedName>
        <fullName evidence="4">Secreted protein</fullName>
    </recommendedName>
</protein>
<evidence type="ECO:0000313" key="3">
    <source>
        <dbReference type="Proteomes" id="UP001059617"/>
    </source>
</evidence>
<dbReference type="Proteomes" id="UP001059617">
    <property type="component" value="Chromosome"/>
</dbReference>
<gene>
    <name evidence="2" type="ORF">Dfulv_34935</name>
</gene>
<organism evidence="2 3">
    <name type="scientific">Dactylosporangium fulvum</name>
    <dbReference type="NCBI Taxonomy" id="53359"/>
    <lineage>
        <taxon>Bacteria</taxon>
        <taxon>Bacillati</taxon>
        <taxon>Actinomycetota</taxon>
        <taxon>Actinomycetes</taxon>
        <taxon>Micromonosporales</taxon>
        <taxon>Micromonosporaceae</taxon>
        <taxon>Dactylosporangium</taxon>
    </lineage>
</organism>
<accession>A0ABY5VTB9</accession>
<feature type="signal peptide" evidence="1">
    <location>
        <begin position="1"/>
        <end position="33"/>
    </location>
</feature>
<evidence type="ECO:0000313" key="2">
    <source>
        <dbReference type="EMBL" id="UWP80329.1"/>
    </source>
</evidence>
<dbReference type="EMBL" id="CP073720">
    <property type="protein sequence ID" value="UWP80329.1"/>
    <property type="molecule type" value="Genomic_DNA"/>
</dbReference>
<evidence type="ECO:0000256" key="1">
    <source>
        <dbReference type="SAM" id="SignalP"/>
    </source>
</evidence>
<dbReference type="RefSeq" id="WP_259858087.1">
    <property type="nucleotide sequence ID" value="NZ_BAAAST010000009.1"/>
</dbReference>
<keyword evidence="1" id="KW-0732">Signal</keyword>
<sequence>MSSFKTRRVRRATTTLTVAALLGTLVGAPPAFGAAAGKDPGANDATGRPQWQLKYVESFGKPIPDGGEWFVDDYSDPVDDLNDDNGDEYRLRWGPNFDAAMSTFKTMRKETQFGHNGWLTSSLSARDSGGRVDDSFNNIEDRPSITNATIPGAGRVGAISTPKHTGGALIRSTEPLPRYYRIEFKLKTLNYGGERNGSLSYDGKFNGYKTDVCKTFFPWPLSNNDPIVPSDPCETDTAVNGSQHSYNSFHMLSIVDFKPMPRNLGSYHRHRKVLIDQFSPAPSRDSTRQRVCNSATGEYYPWNESNRTTVNMLFFNGPQSQRQTFVSDCDELPVAGNQISAAEMIPELMPFQDYQFAIERDETGYAIEASGNFKHAGQTTYRYHRKFVDTDRNDNGTISQNVPIFRYNVPGDEYDGRFNSSATVRGPYGSRTWNDMWPAGSEYPEYFVIGQPYTNVGEGDASVDDIRLYVRK</sequence>
<name>A0ABY5VTB9_9ACTN</name>